<accession>A0ABP7SHI8</accession>
<dbReference type="PANTHER" id="PTHR17985:SF8">
    <property type="entry name" value="TRANSPORT AND GOLGI ORGANIZATION PROTEIN 2 HOMOLOG"/>
    <property type="match status" value="1"/>
</dbReference>
<dbReference type="Proteomes" id="UP001501353">
    <property type="component" value="Unassembled WGS sequence"/>
</dbReference>
<protein>
    <submittedName>
        <fullName evidence="1">NRDE family protein</fullName>
    </submittedName>
</protein>
<sequence>MCLITFAWQVIPGRPLIAVANRDEFLDRPTAAAGWWSDFPQVFAGRDLQGGGTWMGITRDGRFAAITNVRAPDEQRTDVRSRGELVSDFLTGTISSEEYVARLAAQADDYNGFNLLVGDCHQLRWFSNRAADDARNGQPILPGIYGLSNAKLDSPWPKVVRSKAEFASLLCQGASDEAFFEMLTDTRLATDCRLPKTGLSIELERALSAVCIHTPGYGTRASTIVRLDTADNASLNERIILQH</sequence>
<gene>
    <name evidence="1" type="ORF">GCM10022212_00930</name>
</gene>
<proteinExistence type="predicted"/>
<evidence type="ECO:0000313" key="2">
    <source>
        <dbReference type="Proteomes" id="UP001501353"/>
    </source>
</evidence>
<dbReference type="PANTHER" id="PTHR17985">
    <property type="entry name" value="SER/THR-RICH PROTEIN T10 IN DGCR REGION"/>
    <property type="match status" value="1"/>
</dbReference>
<dbReference type="EMBL" id="BAAAZE010000001">
    <property type="protein sequence ID" value="GAA4011605.1"/>
    <property type="molecule type" value="Genomic_DNA"/>
</dbReference>
<dbReference type="Pfam" id="PF05742">
    <property type="entry name" value="TANGO2"/>
    <property type="match status" value="1"/>
</dbReference>
<dbReference type="RefSeq" id="WP_344761208.1">
    <property type="nucleotide sequence ID" value="NZ_BAAAZE010000001.1"/>
</dbReference>
<keyword evidence="2" id="KW-1185">Reference proteome</keyword>
<dbReference type="InterPro" id="IPR008551">
    <property type="entry name" value="TANGO2"/>
</dbReference>
<organism evidence="1 2">
    <name type="scientific">Actimicrobium antarcticum</name>
    <dbReference type="NCBI Taxonomy" id="1051899"/>
    <lineage>
        <taxon>Bacteria</taxon>
        <taxon>Pseudomonadati</taxon>
        <taxon>Pseudomonadota</taxon>
        <taxon>Betaproteobacteria</taxon>
        <taxon>Burkholderiales</taxon>
        <taxon>Oxalobacteraceae</taxon>
        <taxon>Actimicrobium</taxon>
    </lineage>
</organism>
<evidence type="ECO:0000313" key="1">
    <source>
        <dbReference type="EMBL" id="GAA4011605.1"/>
    </source>
</evidence>
<comment type="caution">
    <text evidence="1">The sequence shown here is derived from an EMBL/GenBank/DDBJ whole genome shotgun (WGS) entry which is preliminary data.</text>
</comment>
<name>A0ABP7SHI8_9BURK</name>
<reference evidence="2" key="1">
    <citation type="journal article" date="2019" name="Int. J. Syst. Evol. Microbiol.">
        <title>The Global Catalogue of Microorganisms (GCM) 10K type strain sequencing project: providing services to taxonomists for standard genome sequencing and annotation.</title>
        <authorList>
            <consortium name="The Broad Institute Genomics Platform"/>
            <consortium name="The Broad Institute Genome Sequencing Center for Infectious Disease"/>
            <person name="Wu L."/>
            <person name="Ma J."/>
        </authorList>
    </citation>
    <scope>NUCLEOTIDE SEQUENCE [LARGE SCALE GENOMIC DNA]</scope>
    <source>
        <strain evidence="2">JCM 16673</strain>
    </source>
</reference>